<name>A0A4Z2GMM6_9TELE</name>
<evidence type="ECO:0000256" key="1">
    <source>
        <dbReference type="SAM" id="MobiDB-lite"/>
    </source>
</evidence>
<evidence type="ECO:0000313" key="3">
    <source>
        <dbReference type="Proteomes" id="UP000314294"/>
    </source>
</evidence>
<keyword evidence="3" id="KW-1185">Reference proteome</keyword>
<gene>
    <name evidence="2" type="ORF">EYF80_035318</name>
</gene>
<sequence length="109" mass="11789">MRRLVLFHSWPPKDSFAPLCSPFPSSFAAGHRPSEAHGLELKEMDARTVLIGHSIKGHGGPPLLWGPALRALPLPLFFTSRSRTACAPSRKGESDDGAPGSDAIERSFK</sequence>
<reference evidence="2 3" key="1">
    <citation type="submission" date="2019-03" db="EMBL/GenBank/DDBJ databases">
        <title>First draft genome of Liparis tanakae, snailfish: a comprehensive survey of snailfish specific genes.</title>
        <authorList>
            <person name="Kim W."/>
            <person name="Song I."/>
            <person name="Jeong J.-H."/>
            <person name="Kim D."/>
            <person name="Kim S."/>
            <person name="Ryu S."/>
            <person name="Song J.Y."/>
            <person name="Lee S.K."/>
        </authorList>
    </citation>
    <scope>NUCLEOTIDE SEQUENCE [LARGE SCALE GENOMIC DNA]</scope>
    <source>
        <tissue evidence="2">Muscle</tissue>
    </source>
</reference>
<accession>A0A4Z2GMM6</accession>
<dbReference type="Proteomes" id="UP000314294">
    <property type="component" value="Unassembled WGS sequence"/>
</dbReference>
<evidence type="ECO:0000313" key="2">
    <source>
        <dbReference type="EMBL" id="TNN54480.1"/>
    </source>
</evidence>
<comment type="caution">
    <text evidence="2">The sequence shown here is derived from an EMBL/GenBank/DDBJ whole genome shotgun (WGS) entry which is preliminary data.</text>
</comment>
<dbReference type="AlphaFoldDB" id="A0A4Z2GMM6"/>
<protein>
    <submittedName>
        <fullName evidence="2">Uncharacterized protein</fullName>
    </submittedName>
</protein>
<organism evidence="2 3">
    <name type="scientific">Liparis tanakae</name>
    <name type="common">Tanaka's snailfish</name>
    <dbReference type="NCBI Taxonomy" id="230148"/>
    <lineage>
        <taxon>Eukaryota</taxon>
        <taxon>Metazoa</taxon>
        <taxon>Chordata</taxon>
        <taxon>Craniata</taxon>
        <taxon>Vertebrata</taxon>
        <taxon>Euteleostomi</taxon>
        <taxon>Actinopterygii</taxon>
        <taxon>Neopterygii</taxon>
        <taxon>Teleostei</taxon>
        <taxon>Neoteleostei</taxon>
        <taxon>Acanthomorphata</taxon>
        <taxon>Eupercaria</taxon>
        <taxon>Perciformes</taxon>
        <taxon>Cottioidei</taxon>
        <taxon>Cottales</taxon>
        <taxon>Liparidae</taxon>
        <taxon>Liparis</taxon>
    </lineage>
</organism>
<feature type="region of interest" description="Disordered" evidence="1">
    <location>
        <begin position="84"/>
        <end position="109"/>
    </location>
</feature>
<dbReference type="EMBL" id="SRLO01000483">
    <property type="protein sequence ID" value="TNN54480.1"/>
    <property type="molecule type" value="Genomic_DNA"/>
</dbReference>
<proteinExistence type="predicted"/>